<name>A0A1R1PSS7_ZANCU</name>
<dbReference type="AlphaFoldDB" id="A0A1R1PSS7"/>
<evidence type="ECO:0000313" key="2">
    <source>
        <dbReference type="EMBL" id="OMH84001.1"/>
    </source>
</evidence>
<feature type="transmembrane region" description="Helical" evidence="1">
    <location>
        <begin position="68"/>
        <end position="92"/>
    </location>
</feature>
<keyword evidence="1" id="KW-1133">Transmembrane helix</keyword>
<sequence length="99" mass="11688">MDNEDDAHLFHGLIQLKNKSNTNESVLDTTEDEEDEKEKYSIFAEPKSKKVISLDQIQYEPKSEVDNVIYSFIHLFIFDWIPIIYAKLFFVLRNSTFPI</sequence>
<keyword evidence="1" id="KW-0812">Transmembrane</keyword>
<dbReference type="EMBL" id="LSSK01000270">
    <property type="protein sequence ID" value="OMH84001.1"/>
    <property type="molecule type" value="Genomic_DNA"/>
</dbReference>
<reference evidence="3" key="1">
    <citation type="submission" date="2017-01" db="EMBL/GenBank/DDBJ databases">
        <authorList>
            <person name="Wang Y."/>
            <person name="White M."/>
            <person name="Kvist S."/>
            <person name="Moncalvo J.-M."/>
        </authorList>
    </citation>
    <scope>NUCLEOTIDE SEQUENCE [LARGE SCALE GENOMIC DNA]</scope>
    <source>
        <strain evidence="3">COL-18-3</strain>
    </source>
</reference>
<proteinExistence type="predicted"/>
<keyword evidence="1" id="KW-0472">Membrane</keyword>
<organism evidence="2 3">
    <name type="scientific">Zancudomyces culisetae</name>
    <name type="common">Gut fungus</name>
    <name type="synonym">Smittium culisetae</name>
    <dbReference type="NCBI Taxonomy" id="1213189"/>
    <lineage>
        <taxon>Eukaryota</taxon>
        <taxon>Fungi</taxon>
        <taxon>Fungi incertae sedis</taxon>
        <taxon>Zoopagomycota</taxon>
        <taxon>Kickxellomycotina</taxon>
        <taxon>Harpellomycetes</taxon>
        <taxon>Harpellales</taxon>
        <taxon>Legeriomycetaceae</taxon>
        <taxon>Zancudomyces</taxon>
    </lineage>
</organism>
<gene>
    <name evidence="2" type="ORF">AX774_g2484</name>
</gene>
<dbReference type="Proteomes" id="UP000188320">
    <property type="component" value="Unassembled WGS sequence"/>
</dbReference>
<evidence type="ECO:0000313" key="3">
    <source>
        <dbReference type="Proteomes" id="UP000188320"/>
    </source>
</evidence>
<accession>A0A1R1PSS7</accession>
<keyword evidence="3" id="KW-1185">Reference proteome</keyword>
<evidence type="ECO:0000256" key="1">
    <source>
        <dbReference type="SAM" id="Phobius"/>
    </source>
</evidence>
<protein>
    <submittedName>
        <fullName evidence="2">Uncharacterized protein</fullName>
    </submittedName>
</protein>
<comment type="caution">
    <text evidence="2">The sequence shown here is derived from an EMBL/GenBank/DDBJ whole genome shotgun (WGS) entry which is preliminary data.</text>
</comment>